<dbReference type="EMBL" id="JBHLXP010000004">
    <property type="protein sequence ID" value="MFC0049718.1"/>
    <property type="molecule type" value="Genomic_DNA"/>
</dbReference>
<proteinExistence type="inferred from homology"/>
<keyword evidence="10" id="KW-0862">Zinc</keyword>
<evidence type="ECO:0000313" key="17">
    <source>
        <dbReference type="EMBL" id="MFC0049718.1"/>
    </source>
</evidence>
<dbReference type="PIRSF" id="PIRSF000808">
    <property type="entry name" value="GalT"/>
    <property type="match status" value="1"/>
</dbReference>
<dbReference type="Pfam" id="PF02744">
    <property type="entry name" value="GalP_UDP_tr_C"/>
    <property type="match status" value="1"/>
</dbReference>
<dbReference type="InterPro" id="IPR001937">
    <property type="entry name" value="GalP_UDPtransf1"/>
</dbReference>
<dbReference type="Gene3D" id="3.30.428.10">
    <property type="entry name" value="HIT-like"/>
    <property type="match status" value="2"/>
</dbReference>
<evidence type="ECO:0000256" key="13">
    <source>
        <dbReference type="NCBIfam" id="TIGR00209"/>
    </source>
</evidence>
<gene>
    <name evidence="17" type="ORF">ACFFJP_15575</name>
</gene>
<evidence type="ECO:0000259" key="16">
    <source>
        <dbReference type="Pfam" id="PF02744"/>
    </source>
</evidence>
<feature type="domain" description="Galactose-1-phosphate uridyl transferase N-terminal" evidence="15">
    <location>
        <begin position="4"/>
        <end position="172"/>
    </location>
</feature>
<dbReference type="SUPFAM" id="SSF54197">
    <property type="entry name" value="HIT-like"/>
    <property type="match status" value="2"/>
</dbReference>
<dbReference type="Pfam" id="PF01087">
    <property type="entry name" value="GalP_UDP_transf"/>
    <property type="match status" value="1"/>
</dbReference>
<keyword evidence="8 14" id="KW-0548">Nucleotidyltransferase</keyword>
<keyword evidence="9 14" id="KW-0479">Metal-binding</keyword>
<comment type="cofactor">
    <cofactor evidence="2">
        <name>Zn(2+)</name>
        <dbReference type="ChEBI" id="CHEBI:29105"/>
    </cofactor>
</comment>
<dbReference type="InterPro" id="IPR019779">
    <property type="entry name" value="GalP_UDPtransf1_His-AS"/>
</dbReference>
<keyword evidence="7 14" id="KW-0808">Transferase</keyword>
<dbReference type="InterPro" id="IPR005849">
    <property type="entry name" value="GalP_Utransf_N"/>
</dbReference>
<organism evidence="17 18">
    <name type="scientific">Rheinheimera tilapiae</name>
    <dbReference type="NCBI Taxonomy" id="875043"/>
    <lineage>
        <taxon>Bacteria</taxon>
        <taxon>Pseudomonadati</taxon>
        <taxon>Pseudomonadota</taxon>
        <taxon>Gammaproteobacteria</taxon>
        <taxon>Chromatiales</taxon>
        <taxon>Chromatiaceae</taxon>
        <taxon>Rheinheimera</taxon>
    </lineage>
</organism>
<evidence type="ECO:0000256" key="8">
    <source>
        <dbReference type="ARBA" id="ARBA00022695"/>
    </source>
</evidence>
<dbReference type="NCBIfam" id="NF008724">
    <property type="entry name" value="PRK11720.1"/>
    <property type="match status" value="1"/>
</dbReference>
<dbReference type="CDD" id="cd00608">
    <property type="entry name" value="GalT"/>
    <property type="match status" value="1"/>
</dbReference>
<dbReference type="EC" id="2.7.7.12" evidence="5 13"/>
<evidence type="ECO:0000256" key="6">
    <source>
        <dbReference type="ARBA" id="ARBA00016340"/>
    </source>
</evidence>
<protein>
    <recommendedName>
        <fullName evidence="6 13">Galactose-1-phosphate uridylyltransferase</fullName>
        <ecNumber evidence="5 13">2.7.7.12</ecNumber>
    </recommendedName>
</protein>
<dbReference type="RefSeq" id="WP_377246112.1">
    <property type="nucleotide sequence ID" value="NZ_JBHLXP010000004.1"/>
</dbReference>
<name>A0ABV6BJM1_9GAMM</name>
<dbReference type="GO" id="GO:0008108">
    <property type="term" value="F:UDP-glucose:hexose-1-phosphate uridylyltransferase activity"/>
    <property type="evidence" value="ECO:0007669"/>
    <property type="project" value="UniProtKB-EC"/>
</dbReference>
<feature type="domain" description="Galactose-1-phosphate uridyl transferase C-terminal" evidence="16">
    <location>
        <begin position="180"/>
        <end position="338"/>
    </location>
</feature>
<dbReference type="NCBIfam" id="TIGR00209">
    <property type="entry name" value="galT_1"/>
    <property type="match status" value="1"/>
</dbReference>
<keyword evidence="18" id="KW-1185">Reference proteome</keyword>
<evidence type="ECO:0000256" key="3">
    <source>
        <dbReference type="ARBA" id="ARBA00004947"/>
    </source>
</evidence>
<keyword evidence="11 14" id="KW-0299">Galactose metabolism</keyword>
<accession>A0ABV6BJM1</accession>
<evidence type="ECO:0000256" key="7">
    <source>
        <dbReference type="ARBA" id="ARBA00022679"/>
    </source>
</evidence>
<dbReference type="PANTHER" id="PTHR11943">
    <property type="entry name" value="GALACTOSE-1-PHOSPHATE URIDYLYLTRANSFERASE"/>
    <property type="match status" value="1"/>
</dbReference>
<evidence type="ECO:0000256" key="4">
    <source>
        <dbReference type="ARBA" id="ARBA00010951"/>
    </source>
</evidence>
<evidence type="ECO:0000256" key="5">
    <source>
        <dbReference type="ARBA" id="ARBA00012384"/>
    </source>
</evidence>
<dbReference type="InterPro" id="IPR036265">
    <property type="entry name" value="HIT-like_sf"/>
</dbReference>
<evidence type="ECO:0000313" key="18">
    <source>
        <dbReference type="Proteomes" id="UP001589813"/>
    </source>
</evidence>
<evidence type="ECO:0000256" key="14">
    <source>
        <dbReference type="RuleBase" id="RU000506"/>
    </source>
</evidence>
<dbReference type="InterPro" id="IPR005850">
    <property type="entry name" value="GalP_Utransf_C"/>
</dbReference>
<evidence type="ECO:0000256" key="9">
    <source>
        <dbReference type="ARBA" id="ARBA00022723"/>
    </source>
</evidence>
<evidence type="ECO:0000256" key="1">
    <source>
        <dbReference type="ARBA" id="ARBA00001107"/>
    </source>
</evidence>
<evidence type="ECO:0000256" key="2">
    <source>
        <dbReference type="ARBA" id="ARBA00001947"/>
    </source>
</evidence>
<dbReference type="PANTHER" id="PTHR11943:SF1">
    <property type="entry name" value="GALACTOSE-1-PHOSPHATE URIDYLYLTRANSFERASE"/>
    <property type="match status" value="1"/>
</dbReference>
<evidence type="ECO:0000259" key="15">
    <source>
        <dbReference type="Pfam" id="PF01087"/>
    </source>
</evidence>
<evidence type="ECO:0000256" key="12">
    <source>
        <dbReference type="ARBA" id="ARBA00023277"/>
    </source>
</evidence>
<comment type="similarity">
    <text evidence="4 14">Belongs to the galactose-1-phosphate uridylyltransferase type 1 family.</text>
</comment>
<dbReference type="Proteomes" id="UP001589813">
    <property type="component" value="Unassembled WGS sequence"/>
</dbReference>
<sequence length="341" mass="38410">MTAFDHPHRRKNPLTGRWVLVSPHRNNRPWLGATEVASTAQLPAFDADCPLCPGNTRANGETNPVYDTTHVFANDFGALMPAATEPAAGAEPLFQHQVTDGECRVVCFSPEHHLTLPEMSVPALVAVVQTWQQHYRELRQRFACVHIFENKGAIMGCSQPHPHGQIWAHQHLSTEIELEDQHQAAYLQAHGSALLADYVVKEQQQADRIVCQNAHWLAVVPYWAAWPFETLLLCKDDVQHIDALNPAQVESLAQILKELTSRYDNVFQCSFPYSMGWHNAPSDGQPQSHWRLHAHFYPPLLRSATVKKHMVGYEMMAESQRDLTPETAAAILRQVSAVRSF</sequence>
<evidence type="ECO:0000256" key="11">
    <source>
        <dbReference type="ARBA" id="ARBA00023144"/>
    </source>
</evidence>
<comment type="pathway">
    <text evidence="3 14">Carbohydrate metabolism; galactose metabolism.</text>
</comment>
<comment type="catalytic activity">
    <reaction evidence="1 14">
        <text>alpha-D-galactose 1-phosphate + UDP-alpha-D-glucose = alpha-D-glucose 1-phosphate + UDP-alpha-D-galactose</text>
        <dbReference type="Rhea" id="RHEA:13989"/>
        <dbReference type="ChEBI" id="CHEBI:58336"/>
        <dbReference type="ChEBI" id="CHEBI:58601"/>
        <dbReference type="ChEBI" id="CHEBI:58885"/>
        <dbReference type="ChEBI" id="CHEBI:66914"/>
        <dbReference type="EC" id="2.7.7.12"/>
    </reaction>
</comment>
<dbReference type="PROSITE" id="PS00117">
    <property type="entry name" value="GAL_P_UDP_TRANSF_I"/>
    <property type="match status" value="1"/>
</dbReference>
<evidence type="ECO:0000256" key="10">
    <source>
        <dbReference type="ARBA" id="ARBA00022833"/>
    </source>
</evidence>
<comment type="caution">
    <text evidence="17">The sequence shown here is derived from an EMBL/GenBank/DDBJ whole genome shotgun (WGS) entry which is preliminary data.</text>
</comment>
<keyword evidence="12 14" id="KW-0119">Carbohydrate metabolism</keyword>
<reference evidence="17 18" key="1">
    <citation type="submission" date="2024-09" db="EMBL/GenBank/DDBJ databases">
        <authorList>
            <person name="Sun Q."/>
            <person name="Mori K."/>
        </authorList>
    </citation>
    <scope>NUCLEOTIDE SEQUENCE [LARGE SCALE GENOMIC DNA]</scope>
    <source>
        <strain evidence="17 18">KCTC 23315</strain>
    </source>
</reference>